<dbReference type="Gene3D" id="3.30.530.20">
    <property type="match status" value="1"/>
</dbReference>
<dbReference type="AlphaFoldDB" id="A0A212R3X1"/>
<proteinExistence type="inferred from homology"/>
<accession>A0A212R3X1</accession>
<dbReference type="PANTHER" id="PTHR12901">
    <property type="entry name" value="SPERM PROTEIN HOMOLOG"/>
    <property type="match status" value="1"/>
</dbReference>
<keyword evidence="4" id="KW-1185">Reference proteome</keyword>
<sequence>MAVTRRLSRFYPRYSPENLFALAADIESYPLFVPGCRSARILAREGDALQVENVFGFGPLRHPFKTRAELKPPRELAIVSQDGPWRRFSMTFRFAREQDGCRLVCEAVLDFRSPMLNLVASLAAAEVETKVLAAFQRRAEKLFGP</sequence>
<dbReference type="EMBL" id="FYDG01000002">
    <property type="protein sequence ID" value="SNB66551.1"/>
    <property type="molecule type" value="Genomic_DNA"/>
</dbReference>
<dbReference type="Pfam" id="PF03364">
    <property type="entry name" value="Polyketide_cyc"/>
    <property type="match status" value="1"/>
</dbReference>
<protein>
    <submittedName>
        <fullName evidence="3">Coenzyme Q-binding protein COQ10</fullName>
    </submittedName>
</protein>
<dbReference type="InterPro" id="IPR005031">
    <property type="entry name" value="COQ10_START"/>
</dbReference>
<evidence type="ECO:0000259" key="2">
    <source>
        <dbReference type="Pfam" id="PF03364"/>
    </source>
</evidence>
<dbReference type="OrthoDB" id="9804759at2"/>
<organism evidence="3 4">
    <name type="scientific">Rhodoblastus acidophilus</name>
    <name type="common">Rhodopseudomonas acidophila</name>
    <dbReference type="NCBI Taxonomy" id="1074"/>
    <lineage>
        <taxon>Bacteria</taxon>
        <taxon>Pseudomonadati</taxon>
        <taxon>Pseudomonadota</taxon>
        <taxon>Alphaproteobacteria</taxon>
        <taxon>Hyphomicrobiales</taxon>
        <taxon>Rhodoblastaceae</taxon>
        <taxon>Rhodoblastus</taxon>
    </lineage>
</organism>
<name>A0A212R3X1_RHOAC</name>
<evidence type="ECO:0000256" key="1">
    <source>
        <dbReference type="ARBA" id="ARBA00008918"/>
    </source>
</evidence>
<dbReference type="SUPFAM" id="SSF55961">
    <property type="entry name" value="Bet v1-like"/>
    <property type="match status" value="1"/>
</dbReference>
<dbReference type="RefSeq" id="WP_088519966.1">
    <property type="nucleotide sequence ID" value="NZ_FYDG01000002.1"/>
</dbReference>
<dbReference type="GO" id="GO:0045333">
    <property type="term" value="P:cellular respiration"/>
    <property type="evidence" value="ECO:0007669"/>
    <property type="project" value="InterPro"/>
</dbReference>
<evidence type="ECO:0000313" key="4">
    <source>
        <dbReference type="Proteomes" id="UP000198418"/>
    </source>
</evidence>
<dbReference type="Proteomes" id="UP000198418">
    <property type="component" value="Unassembled WGS sequence"/>
</dbReference>
<dbReference type="PANTHER" id="PTHR12901:SF10">
    <property type="entry name" value="COENZYME Q-BINDING PROTEIN COQ10, MITOCHONDRIAL"/>
    <property type="match status" value="1"/>
</dbReference>
<dbReference type="InterPro" id="IPR044996">
    <property type="entry name" value="COQ10-like"/>
</dbReference>
<dbReference type="GO" id="GO:0048039">
    <property type="term" value="F:ubiquinone binding"/>
    <property type="evidence" value="ECO:0007669"/>
    <property type="project" value="InterPro"/>
</dbReference>
<dbReference type="InterPro" id="IPR023393">
    <property type="entry name" value="START-like_dom_sf"/>
</dbReference>
<comment type="similarity">
    <text evidence="1">Belongs to the ribosome association toxin RatA family.</text>
</comment>
<evidence type="ECO:0000313" key="3">
    <source>
        <dbReference type="EMBL" id="SNB66551.1"/>
    </source>
</evidence>
<gene>
    <name evidence="3" type="ORF">SAMN06265338_102475</name>
</gene>
<dbReference type="CDD" id="cd07813">
    <property type="entry name" value="COQ10p_like"/>
    <property type="match status" value="1"/>
</dbReference>
<reference evidence="4" key="1">
    <citation type="submission" date="2017-06" db="EMBL/GenBank/DDBJ databases">
        <authorList>
            <person name="Varghese N."/>
            <person name="Submissions S."/>
        </authorList>
    </citation>
    <scope>NUCLEOTIDE SEQUENCE [LARGE SCALE GENOMIC DNA]</scope>
    <source>
        <strain evidence="4">DSM 137</strain>
    </source>
</reference>
<feature type="domain" description="Coenzyme Q-binding protein COQ10 START" evidence="2">
    <location>
        <begin position="14"/>
        <end position="135"/>
    </location>
</feature>